<dbReference type="NCBIfam" id="NF010470">
    <property type="entry name" value="PRK13895.1"/>
    <property type="match status" value="1"/>
</dbReference>
<feature type="transmembrane region" description="Helical" evidence="2">
    <location>
        <begin position="122"/>
        <end position="143"/>
    </location>
</feature>
<name>A0A7X4HE69_9BURK</name>
<evidence type="ECO:0000313" key="4">
    <source>
        <dbReference type="Proteomes" id="UP000450676"/>
    </source>
</evidence>
<feature type="coiled-coil region" evidence="1">
    <location>
        <begin position="34"/>
        <end position="61"/>
    </location>
</feature>
<accession>A0A7X4HE69</accession>
<evidence type="ECO:0000256" key="2">
    <source>
        <dbReference type="SAM" id="Phobius"/>
    </source>
</evidence>
<reference evidence="3 4" key="1">
    <citation type="submission" date="2019-12" db="EMBL/GenBank/DDBJ databases">
        <title>Novel species isolated from a subtropical stream in China.</title>
        <authorList>
            <person name="Lu H."/>
        </authorList>
    </citation>
    <scope>NUCLEOTIDE SEQUENCE [LARGE SCALE GENOMIC DNA]</scope>
    <source>
        <strain evidence="3 4">FT127W</strain>
    </source>
</reference>
<organism evidence="3 4">
    <name type="scientific">Pseudoduganella aquatica</name>
    <dbReference type="NCBI Taxonomy" id="2660641"/>
    <lineage>
        <taxon>Bacteria</taxon>
        <taxon>Pseudomonadati</taxon>
        <taxon>Pseudomonadota</taxon>
        <taxon>Betaproteobacteria</taxon>
        <taxon>Burkholderiales</taxon>
        <taxon>Oxalobacteraceae</taxon>
        <taxon>Telluria group</taxon>
        <taxon>Pseudoduganella</taxon>
    </lineage>
</organism>
<gene>
    <name evidence="3" type="ORF">GTP77_16270</name>
</gene>
<dbReference type="Proteomes" id="UP000450676">
    <property type="component" value="Unassembled WGS sequence"/>
</dbReference>
<keyword evidence="2" id="KW-0472">Membrane</keyword>
<keyword evidence="2" id="KW-1133">Transmembrane helix</keyword>
<keyword evidence="1" id="KW-0175">Coiled coil</keyword>
<dbReference type="EMBL" id="WWCU01000017">
    <property type="protein sequence ID" value="MYN08887.1"/>
    <property type="molecule type" value="Genomic_DNA"/>
</dbReference>
<dbReference type="AlphaFoldDB" id="A0A7X4HE69"/>
<evidence type="ECO:0000256" key="1">
    <source>
        <dbReference type="SAM" id="Coils"/>
    </source>
</evidence>
<keyword evidence="4" id="KW-1185">Reference proteome</keyword>
<dbReference type="Pfam" id="PF11657">
    <property type="entry name" value="Activator-TraM"/>
    <property type="match status" value="1"/>
</dbReference>
<keyword evidence="2" id="KW-0812">Transmembrane</keyword>
<proteinExistence type="predicted"/>
<sequence length="144" mass="15793">MSDQIEELIREIASKHGIAVARDDPILVLQTINNRLLQDSAAAQQAQLDQFKEELEAVSLRWKADAKDKAERVVNAALAASKSAMDQILRDGAHATTSLLKSELERAFSSMASHAHEARRTALLNLAASCMTIFAVVISVWLLK</sequence>
<dbReference type="RefSeq" id="WP_161073191.1">
    <property type="nucleotide sequence ID" value="NZ_WWCU01000017.1"/>
</dbReference>
<dbReference type="InterPro" id="IPR028140">
    <property type="entry name" value="TraM"/>
</dbReference>
<evidence type="ECO:0000313" key="3">
    <source>
        <dbReference type="EMBL" id="MYN08887.1"/>
    </source>
</evidence>
<protein>
    <submittedName>
        <fullName evidence="3">Conjugal transfer protein TraM</fullName>
    </submittedName>
</protein>
<comment type="caution">
    <text evidence="3">The sequence shown here is derived from an EMBL/GenBank/DDBJ whole genome shotgun (WGS) entry which is preliminary data.</text>
</comment>
<dbReference type="GO" id="GO:0009372">
    <property type="term" value="P:quorum sensing"/>
    <property type="evidence" value="ECO:0007669"/>
    <property type="project" value="InterPro"/>
</dbReference>